<dbReference type="EMBL" id="BTPU01000031">
    <property type="protein sequence ID" value="GMQ62894.1"/>
    <property type="molecule type" value="Genomic_DNA"/>
</dbReference>
<protein>
    <submittedName>
        <fullName evidence="1">Nucleoid-associated protein</fullName>
    </submittedName>
</protein>
<keyword evidence="2" id="KW-1185">Reference proteome</keyword>
<reference evidence="1" key="1">
    <citation type="submission" date="2023-09" db="EMBL/GenBank/DDBJ databases">
        <title>Vallitalea sediminicola and Vallitalea maricola sp. nov., anaerobic bacteria isolated from marine sediment.</title>
        <authorList>
            <person name="Hirano S."/>
            <person name="Maeda A."/>
            <person name="Terahara T."/>
            <person name="Mori K."/>
            <person name="Hamada M."/>
            <person name="Matsumoto R."/>
            <person name="Kobayashi T."/>
        </authorList>
    </citation>
    <scope>NUCLEOTIDE SEQUENCE</scope>
    <source>
        <strain evidence="1">AN17-2</strain>
    </source>
</reference>
<gene>
    <name evidence="1" type="ORF">AN2V17_21260</name>
</gene>
<accession>A0ACB5UK14</accession>
<evidence type="ECO:0000313" key="1">
    <source>
        <dbReference type="EMBL" id="GMQ62894.1"/>
    </source>
</evidence>
<comment type="caution">
    <text evidence="1">The sequence shown here is derived from an EMBL/GenBank/DDBJ whole genome shotgun (WGS) entry which is preliminary data.</text>
</comment>
<name>A0ACB5UK14_9FIRM</name>
<evidence type="ECO:0000313" key="2">
    <source>
        <dbReference type="Proteomes" id="UP001374599"/>
    </source>
</evidence>
<proteinExistence type="predicted"/>
<sequence length="340" mass="39439">MYSIEEINISNMIVHILDTNLSVPVISMDEMESNYEIKEFFANHIVKTLNDDSIKNCEFNTDYNMVYTYVKEFASAEDKFIDMSINIANQLFSIMSSNLDIPSADLAIINFSCRNNRYLALLKLNYTNSFIHYTEVENDSNINSIIRHRTTLPNMGQKINEAVIIDLSNLNLKVLEKKYEIDGNKEYYLSMHLLRCKTTLSSKEQYNIVKKATDSISKKYFDADVEKKMEIKQELYNNIEDTGEINLDKFADDVFKNNIEVKKEFIENLEKKGLEEPVVKLSEKTITRSFEKQRIKTDNGIELKIPMELYNDPDNIEFVTNPDGKISILIKNVNKLTPFG</sequence>
<dbReference type="Proteomes" id="UP001374599">
    <property type="component" value="Unassembled WGS sequence"/>
</dbReference>
<organism evidence="1 2">
    <name type="scientific">Vallitalea maricola</name>
    <dbReference type="NCBI Taxonomy" id="3074433"/>
    <lineage>
        <taxon>Bacteria</taxon>
        <taxon>Bacillati</taxon>
        <taxon>Bacillota</taxon>
        <taxon>Clostridia</taxon>
        <taxon>Lachnospirales</taxon>
        <taxon>Vallitaleaceae</taxon>
        <taxon>Vallitalea</taxon>
    </lineage>
</organism>